<organism evidence="14 15">
    <name type="scientific">Caldalkalibacillus uzonensis</name>
    <dbReference type="NCBI Taxonomy" id="353224"/>
    <lineage>
        <taxon>Bacteria</taxon>
        <taxon>Bacillati</taxon>
        <taxon>Bacillota</taxon>
        <taxon>Bacilli</taxon>
        <taxon>Bacillales</taxon>
        <taxon>Bacillaceae</taxon>
        <taxon>Caldalkalibacillus</taxon>
    </lineage>
</organism>
<evidence type="ECO:0000313" key="15">
    <source>
        <dbReference type="Proteomes" id="UP001232445"/>
    </source>
</evidence>
<evidence type="ECO:0000313" key="14">
    <source>
        <dbReference type="EMBL" id="MDQ0338467.1"/>
    </source>
</evidence>
<dbReference type="PANTHER" id="PTHR11902:SF1">
    <property type="entry name" value="ENOLASE"/>
    <property type="match status" value="1"/>
</dbReference>
<dbReference type="HAMAP" id="MF_00318">
    <property type="entry name" value="Enolase"/>
    <property type="match status" value="1"/>
</dbReference>
<dbReference type="CDD" id="cd03313">
    <property type="entry name" value="enolase"/>
    <property type="match status" value="1"/>
</dbReference>
<evidence type="ECO:0000256" key="1">
    <source>
        <dbReference type="ARBA" id="ARBA00005031"/>
    </source>
</evidence>
<keyword evidence="9 11" id="KW-0456">Lyase</keyword>
<keyword evidence="15" id="KW-1185">Reference proteome</keyword>
<comment type="catalytic activity">
    <reaction evidence="10">
        <text>(2R)-2-phosphoglycerate = phosphoenolpyruvate + H2O</text>
        <dbReference type="Rhea" id="RHEA:10164"/>
        <dbReference type="ChEBI" id="CHEBI:15377"/>
        <dbReference type="ChEBI" id="CHEBI:58289"/>
        <dbReference type="ChEBI" id="CHEBI:58702"/>
        <dbReference type="EC" id="4.2.1.11"/>
    </reaction>
    <physiologicalReaction direction="left-to-right" evidence="10">
        <dbReference type="Rhea" id="RHEA:10165"/>
    </physiologicalReaction>
</comment>
<feature type="binding site" evidence="11">
    <location>
        <position position="242"/>
    </location>
    <ligand>
        <name>Mg(2+)</name>
        <dbReference type="ChEBI" id="CHEBI:18420"/>
    </ligand>
</feature>
<dbReference type="SFLD" id="SFLDF00002">
    <property type="entry name" value="enolase"/>
    <property type="match status" value="1"/>
</dbReference>
<feature type="active site" description="Proton donor" evidence="11">
    <location>
        <position position="205"/>
    </location>
</feature>
<dbReference type="SFLD" id="SFLDS00001">
    <property type="entry name" value="Enolase"/>
    <property type="match status" value="1"/>
</dbReference>
<comment type="caution">
    <text evidence="14">The sequence shown here is derived from an EMBL/GenBank/DDBJ whole genome shotgun (WGS) entry which is preliminary data.</text>
</comment>
<feature type="binding site" evidence="11">
    <location>
        <position position="337"/>
    </location>
    <ligand>
        <name>(2R)-2-phosphoglycerate</name>
        <dbReference type="ChEBI" id="CHEBI:58289"/>
    </ligand>
</feature>
<keyword evidence="11" id="KW-0963">Cytoplasm</keyword>
<dbReference type="EMBL" id="JAUSUQ010000003">
    <property type="protein sequence ID" value="MDQ0338467.1"/>
    <property type="molecule type" value="Genomic_DNA"/>
</dbReference>
<dbReference type="SUPFAM" id="SSF54826">
    <property type="entry name" value="Enolase N-terminal domain-like"/>
    <property type="match status" value="1"/>
</dbReference>
<dbReference type="PANTHER" id="PTHR11902">
    <property type="entry name" value="ENOLASE"/>
    <property type="match status" value="1"/>
</dbReference>
<dbReference type="Pfam" id="PF00113">
    <property type="entry name" value="Enolase_C"/>
    <property type="match status" value="1"/>
</dbReference>
<feature type="binding site" evidence="11">
    <location>
        <position position="163"/>
    </location>
    <ligand>
        <name>(2R)-2-phosphoglycerate</name>
        <dbReference type="ChEBI" id="CHEBI:58289"/>
    </ligand>
</feature>
<feature type="active site" description="Proton acceptor" evidence="11">
    <location>
        <position position="337"/>
    </location>
</feature>
<dbReference type="NCBIfam" id="TIGR01060">
    <property type="entry name" value="eno"/>
    <property type="match status" value="1"/>
</dbReference>
<evidence type="ECO:0000256" key="6">
    <source>
        <dbReference type="ARBA" id="ARBA00022723"/>
    </source>
</evidence>
<dbReference type="SUPFAM" id="SSF51604">
    <property type="entry name" value="Enolase C-terminal domain-like"/>
    <property type="match status" value="1"/>
</dbReference>
<evidence type="ECO:0000256" key="3">
    <source>
        <dbReference type="ARBA" id="ARBA00012058"/>
    </source>
</evidence>
<dbReference type="InterPro" id="IPR020811">
    <property type="entry name" value="Enolase_N"/>
</dbReference>
<dbReference type="SMART" id="SM01193">
    <property type="entry name" value="Enolase_N"/>
    <property type="match status" value="1"/>
</dbReference>
<evidence type="ECO:0000256" key="9">
    <source>
        <dbReference type="ARBA" id="ARBA00023239"/>
    </source>
</evidence>
<evidence type="ECO:0000259" key="12">
    <source>
        <dbReference type="SMART" id="SM01192"/>
    </source>
</evidence>
<dbReference type="Pfam" id="PF03952">
    <property type="entry name" value="Enolase_N"/>
    <property type="match status" value="1"/>
</dbReference>
<feature type="binding site" evidence="11">
    <location>
        <position position="366"/>
    </location>
    <ligand>
        <name>(2R)-2-phosphoglycerate</name>
        <dbReference type="ChEBI" id="CHEBI:58289"/>
    </ligand>
</feature>
<gene>
    <name evidence="11" type="primary">eno</name>
    <name evidence="14" type="ORF">J2S00_001251</name>
</gene>
<dbReference type="Proteomes" id="UP001232445">
    <property type="component" value="Unassembled WGS sequence"/>
</dbReference>
<evidence type="ECO:0000256" key="11">
    <source>
        <dbReference type="HAMAP-Rule" id="MF_00318"/>
    </source>
</evidence>
<feature type="binding site" evidence="11">
    <location>
        <position position="388"/>
    </location>
    <ligand>
        <name>(2R)-2-phosphoglycerate</name>
        <dbReference type="ChEBI" id="CHEBI:58289"/>
    </ligand>
</feature>
<dbReference type="SMART" id="SM01192">
    <property type="entry name" value="Enolase_C"/>
    <property type="match status" value="1"/>
</dbReference>
<feature type="domain" description="Enolase C-terminal TIM barrel" evidence="12">
    <location>
        <begin position="139"/>
        <end position="425"/>
    </location>
</feature>
<reference evidence="14 15" key="1">
    <citation type="submission" date="2023-07" db="EMBL/GenBank/DDBJ databases">
        <title>Genomic Encyclopedia of Type Strains, Phase IV (KMG-IV): sequencing the most valuable type-strain genomes for metagenomic binning, comparative biology and taxonomic classification.</title>
        <authorList>
            <person name="Goeker M."/>
        </authorList>
    </citation>
    <scope>NUCLEOTIDE SEQUENCE [LARGE SCALE GENOMIC DNA]</scope>
    <source>
        <strain evidence="14 15">DSM 17740</strain>
    </source>
</reference>
<comment type="similarity">
    <text evidence="2 11">Belongs to the enolase family.</text>
</comment>
<evidence type="ECO:0000256" key="4">
    <source>
        <dbReference type="ARBA" id="ARBA00017068"/>
    </source>
</evidence>
<dbReference type="RefSeq" id="WP_307336816.1">
    <property type="nucleotide sequence ID" value="NZ_JAUSUQ010000003.1"/>
</dbReference>
<dbReference type="SFLD" id="SFLDG00178">
    <property type="entry name" value="enolase"/>
    <property type="match status" value="1"/>
</dbReference>
<dbReference type="InterPro" id="IPR036849">
    <property type="entry name" value="Enolase-like_C_sf"/>
</dbReference>
<dbReference type="PRINTS" id="PR00148">
    <property type="entry name" value="ENOLASE"/>
</dbReference>
<comment type="subcellular location">
    <subcellularLocation>
        <location evidence="11">Cytoplasm</location>
    </subcellularLocation>
    <subcellularLocation>
        <location evidence="11">Secreted</location>
    </subcellularLocation>
    <subcellularLocation>
        <location evidence="11">Cell surface</location>
    </subcellularLocation>
    <text evidence="11">Fractions of enolase are present in both the cytoplasm and on the cell surface.</text>
</comment>
<feature type="binding site" evidence="11">
    <location>
        <position position="312"/>
    </location>
    <ligand>
        <name>Mg(2+)</name>
        <dbReference type="ChEBI" id="CHEBI:18420"/>
    </ligand>
</feature>
<evidence type="ECO:0000256" key="10">
    <source>
        <dbReference type="ARBA" id="ARBA00048951"/>
    </source>
</evidence>
<sequence length="429" mass="46247">MSMISDVYARQVLDSRGNPTVEVEVYLESGAFGRAIVPSGASTGAHEAVELRDNDKGRFLGKGVLKAVENVNEVIAPELIGLDATNQVAIDRLMIELDGTPNKGKLGANAILGVSMAVAHAAANEVGLPLYQYLGGFNSKTLPVPMMNILNGGKHADNNVDFQEFMIMPVGADNFAEALRMGTEIFHNLKKVLQEKGLNTAVGDEGGFAPNLKSNEEAIQTIIAAIEQAGYRPGEDVFLAIDVASTEIYKDGKYELAGEGVSYTADEMISFYKELVDKYPIISIEDGLAEDDWESWAKLTAAIGDKVQLVGDDLFVTNTERLKRGIDTNTGNSILIKVNQIGTLTETFDAIEMAKRAGYTAVISHRSGETEDTTIADIAVATNAGQIKTGAPSRTDRVAKYNQLLRIADELDITGQYAGKAAFYNLKRK</sequence>
<keyword evidence="5 11" id="KW-0964">Secreted</keyword>
<comment type="function">
    <text evidence="11">Catalyzes the reversible conversion of 2-phosphoglycerate (2-PG) into phosphoenolpyruvate (PEP). It is essential for the degradation of carbohydrates via glycolysis.</text>
</comment>
<comment type="cofactor">
    <cofactor evidence="11">
        <name>Mg(2+)</name>
        <dbReference type="ChEBI" id="CHEBI:18420"/>
    </cofactor>
    <text evidence="11">Binds a second Mg(2+) ion via substrate during catalysis.</text>
</comment>
<dbReference type="InterPro" id="IPR000941">
    <property type="entry name" value="Enolase"/>
</dbReference>
<comment type="pathway">
    <text evidence="1 11">Carbohydrate degradation; glycolysis; pyruvate from D-glyceraldehyde 3-phosphate: step 4/5.</text>
</comment>
<dbReference type="Gene3D" id="3.30.390.10">
    <property type="entry name" value="Enolase-like, N-terminal domain"/>
    <property type="match status" value="1"/>
</dbReference>
<dbReference type="InterPro" id="IPR020810">
    <property type="entry name" value="Enolase_C"/>
</dbReference>
<dbReference type="InterPro" id="IPR029017">
    <property type="entry name" value="Enolase-like_N"/>
</dbReference>
<dbReference type="PROSITE" id="PS00164">
    <property type="entry name" value="ENOLASE"/>
    <property type="match status" value="1"/>
</dbReference>
<keyword evidence="7 11" id="KW-0460">Magnesium</keyword>
<dbReference type="EC" id="4.2.1.11" evidence="3 11"/>
<name>A0ABU0CPX8_9BACI</name>
<keyword evidence="8 11" id="KW-0324">Glycolysis</keyword>
<dbReference type="PIRSF" id="PIRSF001400">
    <property type="entry name" value="Enolase"/>
    <property type="match status" value="1"/>
</dbReference>
<evidence type="ECO:0000256" key="8">
    <source>
        <dbReference type="ARBA" id="ARBA00023152"/>
    </source>
</evidence>
<evidence type="ECO:0000256" key="2">
    <source>
        <dbReference type="ARBA" id="ARBA00009604"/>
    </source>
</evidence>
<dbReference type="GO" id="GO:0004634">
    <property type="term" value="F:phosphopyruvate hydratase activity"/>
    <property type="evidence" value="ECO:0007669"/>
    <property type="project" value="UniProtKB-EC"/>
</dbReference>
<proteinExistence type="inferred from homology"/>
<evidence type="ECO:0000256" key="7">
    <source>
        <dbReference type="ARBA" id="ARBA00022842"/>
    </source>
</evidence>
<feature type="domain" description="Enolase N-terminal" evidence="13">
    <location>
        <begin position="4"/>
        <end position="134"/>
    </location>
</feature>
<accession>A0ABU0CPX8</accession>
<keyword evidence="6 11" id="KW-0479">Metal-binding</keyword>
<evidence type="ECO:0000256" key="5">
    <source>
        <dbReference type="ARBA" id="ARBA00022525"/>
    </source>
</evidence>
<evidence type="ECO:0000259" key="13">
    <source>
        <dbReference type="SMART" id="SM01193"/>
    </source>
</evidence>
<feature type="binding site" evidence="11">
    <location>
        <position position="367"/>
    </location>
    <ligand>
        <name>(2R)-2-phosphoglycerate</name>
        <dbReference type="ChEBI" id="CHEBI:58289"/>
    </ligand>
</feature>
<dbReference type="InterPro" id="IPR020809">
    <property type="entry name" value="Enolase_CS"/>
</dbReference>
<protein>
    <recommendedName>
        <fullName evidence="4 11">Enolase</fullName>
        <ecNumber evidence="3 11">4.2.1.11</ecNumber>
    </recommendedName>
    <alternativeName>
        <fullName evidence="11">2-phospho-D-glycerate hydro-lyase</fullName>
    </alternativeName>
    <alternativeName>
        <fullName evidence="11">2-phosphoglycerate dehydratase</fullName>
    </alternativeName>
</protein>
<dbReference type="Gene3D" id="3.20.20.120">
    <property type="entry name" value="Enolase-like C-terminal domain"/>
    <property type="match status" value="1"/>
</dbReference>
<feature type="binding site" evidence="11">
    <location>
        <position position="285"/>
    </location>
    <ligand>
        <name>Mg(2+)</name>
        <dbReference type="ChEBI" id="CHEBI:18420"/>
    </ligand>
</feature>